<dbReference type="EMBL" id="CSBK01001428">
    <property type="protein sequence ID" value="COY65428.1"/>
    <property type="molecule type" value="Genomic_DNA"/>
</dbReference>
<dbReference type="Proteomes" id="UP000046947">
    <property type="component" value="Unassembled WGS sequence"/>
</dbReference>
<reference evidence="5 6" key="2">
    <citation type="submission" date="2015-03" db="EMBL/GenBank/DDBJ databases">
        <authorList>
            <consortium name="Pathogen Informatics"/>
        </authorList>
    </citation>
    <scope>NUCLEOTIDE SEQUENCE [LARGE SCALE GENOMIC DNA]</scope>
    <source>
        <strain evidence="3 6">G09801536</strain>
        <strain evidence="1 8">G09901357</strain>
        <strain evidence="2 7">H09601792</strain>
        <strain evidence="5">N09902308</strain>
    </source>
</reference>
<dbReference type="EMBL" id="CFOE01001182">
    <property type="protein sequence ID" value="CFE48798.1"/>
    <property type="molecule type" value="Genomic_DNA"/>
</dbReference>
<reference evidence="4" key="1">
    <citation type="submission" date="2015-03" db="EMBL/GenBank/DDBJ databases">
        <authorList>
            <consortium name="Pathogen Informatics"/>
            <person name="Murphy D."/>
        </authorList>
    </citation>
    <scope>NUCLEOTIDE SEQUENCE</scope>
    <source>
        <strain evidence="4">N09902308</strain>
    </source>
</reference>
<accession>A0A654TUY9</accession>
<proteinExistence type="predicted"/>
<evidence type="ECO:0000313" key="5">
    <source>
        <dbReference type="Proteomes" id="UP000039021"/>
    </source>
</evidence>
<dbReference type="AlphaFoldDB" id="A0A654TUY9"/>
<evidence type="ECO:0000313" key="4">
    <source>
        <dbReference type="EMBL" id="COY65428.1"/>
    </source>
</evidence>
<protein>
    <submittedName>
        <fullName evidence="2">Uncharacterized protein</fullName>
    </submittedName>
</protein>
<dbReference type="EMBL" id="CSAD01001190">
    <property type="protein sequence ID" value="COW94849.1"/>
    <property type="molecule type" value="Genomic_DNA"/>
</dbReference>
<evidence type="ECO:0000313" key="2">
    <source>
        <dbReference type="EMBL" id="CFE83514.1"/>
    </source>
</evidence>
<dbReference type="Proteomes" id="UP000045842">
    <property type="component" value="Unassembled WGS sequence"/>
</dbReference>
<gene>
    <name evidence="3" type="ORF">ERS007679_04503</name>
    <name evidence="1" type="ORF">ERS007681_04564</name>
    <name evidence="2" type="ORF">ERS007688_04443</name>
    <name evidence="4" type="ORF">ERS007739_02934</name>
</gene>
<dbReference type="EMBL" id="CFOH01001335">
    <property type="protein sequence ID" value="CFE83514.1"/>
    <property type="molecule type" value="Genomic_DNA"/>
</dbReference>
<dbReference type="Proteomes" id="UP000039021">
    <property type="component" value="Unassembled WGS sequence"/>
</dbReference>
<sequence length="37" mass="4391">MNMLTTLLSLLRLNKVSVEIIERSSDDKNNCWRLMRP</sequence>
<organism evidence="2 7">
    <name type="scientific">Mycobacterium tuberculosis</name>
    <dbReference type="NCBI Taxonomy" id="1773"/>
    <lineage>
        <taxon>Bacteria</taxon>
        <taxon>Bacillati</taxon>
        <taxon>Actinomycetota</taxon>
        <taxon>Actinomycetes</taxon>
        <taxon>Mycobacteriales</taxon>
        <taxon>Mycobacteriaceae</taxon>
        <taxon>Mycobacterium</taxon>
        <taxon>Mycobacterium tuberculosis complex</taxon>
    </lineage>
</organism>
<evidence type="ECO:0000313" key="8">
    <source>
        <dbReference type="Proteomes" id="UP000048289"/>
    </source>
</evidence>
<name>A0A654TUY9_MYCTX</name>
<evidence type="ECO:0000313" key="6">
    <source>
        <dbReference type="Proteomes" id="UP000045842"/>
    </source>
</evidence>
<evidence type="ECO:0000313" key="3">
    <source>
        <dbReference type="EMBL" id="COW94849.1"/>
    </source>
</evidence>
<evidence type="ECO:0000313" key="7">
    <source>
        <dbReference type="Proteomes" id="UP000046947"/>
    </source>
</evidence>
<evidence type="ECO:0000313" key="1">
    <source>
        <dbReference type="EMBL" id="CFE48798.1"/>
    </source>
</evidence>
<dbReference type="Proteomes" id="UP000048289">
    <property type="component" value="Unassembled WGS sequence"/>
</dbReference>